<evidence type="ECO:0000313" key="2">
    <source>
        <dbReference type="Proteomes" id="UP000198339"/>
    </source>
</evidence>
<proteinExistence type="predicted"/>
<reference evidence="1 2" key="1">
    <citation type="submission" date="2017-06" db="EMBL/GenBank/DDBJ databases">
        <authorList>
            <person name="Kim H.J."/>
            <person name="Triplett B.A."/>
        </authorList>
    </citation>
    <scope>NUCLEOTIDE SEQUENCE [LARGE SCALE GENOMIC DNA]</scope>
    <source>
        <strain evidence="1 2">DS15</strain>
    </source>
</reference>
<accession>A0A239E4X9</accession>
<dbReference type="OrthoDB" id="7448000at2"/>
<evidence type="ECO:0000313" key="1">
    <source>
        <dbReference type="EMBL" id="SNS39338.1"/>
    </source>
</evidence>
<gene>
    <name evidence="1" type="ORF">SAMN06295955_101587</name>
</gene>
<dbReference type="AlphaFoldDB" id="A0A239E4X9"/>
<organism evidence="1 2">
    <name type="scientific">Sphingopyxis indica</name>
    <dbReference type="NCBI Taxonomy" id="436663"/>
    <lineage>
        <taxon>Bacteria</taxon>
        <taxon>Pseudomonadati</taxon>
        <taxon>Pseudomonadota</taxon>
        <taxon>Alphaproteobacteria</taxon>
        <taxon>Sphingomonadales</taxon>
        <taxon>Sphingomonadaceae</taxon>
        <taxon>Sphingopyxis</taxon>
    </lineage>
</organism>
<sequence>MCRASLPFLAAVFLLGGCDRASTADREKAVDARSPLEIAARERGVVQPESEELTGVFERAHDLGRDAMCVVPDGEGRWRFALTAAFGSRLACRAHGDVTRDGDEWRLSFAGVDDCAVTLREDDDELRLPGRLPSQCDSLCPGRTTLAGLRLPRASWSAADARGLRMRDGQGNIVQPCAD</sequence>
<dbReference type="Proteomes" id="UP000198339">
    <property type="component" value="Unassembled WGS sequence"/>
</dbReference>
<keyword evidence="2" id="KW-1185">Reference proteome</keyword>
<dbReference type="EMBL" id="FZPA01000001">
    <property type="protein sequence ID" value="SNS39338.1"/>
    <property type="molecule type" value="Genomic_DNA"/>
</dbReference>
<dbReference type="RefSeq" id="WP_089214447.1">
    <property type="nucleotide sequence ID" value="NZ_CP076394.1"/>
</dbReference>
<name>A0A239E4X9_9SPHN</name>
<protein>
    <submittedName>
        <fullName evidence="1">Uncharacterized protein</fullName>
    </submittedName>
</protein>
<dbReference type="PROSITE" id="PS51257">
    <property type="entry name" value="PROKAR_LIPOPROTEIN"/>
    <property type="match status" value="1"/>
</dbReference>